<sequence length="412" mass="47442">MFQSFFPRPKVFFLSAVAWFFVCLAIWYGFADGLADQLSLMREAMPTIEGERPPFLDPDKVWVYQFIVLATALFCVAWYFIDRNRWYWWAVCGSAVILLVSYFQVQLGVWLNNWYGDFYDLIQLALSEQGVSKITTEQFYGQLLTALYILVPNIIILVTFAFFTSHYVFRWRTAMNDYYMTHWQVLRNVEGAAQRVQEDTMRFASIMEGLGSAFVSSIMTLIAFLPLLWTLSTHITELPLVGAVNGSLVFLALMSAIFGTVLLALVGYRLPGLEFNNQKVEAAYRKELVYGEDSDERAAPPTIRNLFSDVRRNYFKLYFNYLYFNVFRYAYLQGANFIPLIALGPTFVAGVITFGLYQQISNAFGRVENSFQFLVNSWTTIVELMSIHKRLKTFESRIDTSPQAAVKPSLEL</sequence>
<gene>
    <name evidence="6" type="primary">sbmA</name>
    <name evidence="6" type="ORF">IMCC3135_26735</name>
</gene>
<evidence type="ECO:0000313" key="7">
    <source>
        <dbReference type="Proteomes" id="UP000250079"/>
    </source>
</evidence>
<dbReference type="NCBIfam" id="NF008306">
    <property type="entry name" value="PRK11098.1"/>
    <property type="match status" value="1"/>
</dbReference>
<evidence type="ECO:0000256" key="5">
    <source>
        <dbReference type="SAM" id="Phobius"/>
    </source>
</evidence>
<dbReference type="InterPro" id="IPR050835">
    <property type="entry name" value="ABC_transporter_sub-D"/>
</dbReference>
<evidence type="ECO:0000256" key="2">
    <source>
        <dbReference type="ARBA" id="ARBA00022692"/>
    </source>
</evidence>
<feature type="transmembrane region" description="Helical" evidence="5">
    <location>
        <begin position="62"/>
        <end position="81"/>
    </location>
</feature>
<feature type="transmembrane region" description="Helical" evidence="5">
    <location>
        <begin position="337"/>
        <end position="357"/>
    </location>
</feature>
<keyword evidence="3 5" id="KW-1133">Transmembrane helix</keyword>
<evidence type="ECO:0000256" key="3">
    <source>
        <dbReference type="ARBA" id="ARBA00022989"/>
    </source>
</evidence>
<dbReference type="AlphaFoldDB" id="A0A2Z2NV30"/>
<dbReference type="GO" id="GO:0015833">
    <property type="term" value="P:peptide transport"/>
    <property type="evidence" value="ECO:0007669"/>
    <property type="project" value="InterPro"/>
</dbReference>
<keyword evidence="1" id="KW-0813">Transport</keyword>
<dbReference type="InterPro" id="IPR009248">
    <property type="entry name" value="SbmA_BacA"/>
</dbReference>
<feature type="transmembrane region" description="Helical" evidence="5">
    <location>
        <begin position="12"/>
        <end position="30"/>
    </location>
</feature>
<dbReference type="KEGG" id="gai:IMCC3135_26735"/>
<feature type="transmembrane region" description="Helical" evidence="5">
    <location>
        <begin position="210"/>
        <end position="229"/>
    </location>
</feature>
<protein>
    <submittedName>
        <fullName evidence="6">Peptide antibiotic transporter SbmA</fullName>
    </submittedName>
</protein>
<feature type="transmembrane region" description="Helical" evidence="5">
    <location>
        <begin position="146"/>
        <end position="169"/>
    </location>
</feature>
<dbReference type="Pfam" id="PF05992">
    <property type="entry name" value="SbmA_BacA"/>
    <property type="match status" value="1"/>
</dbReference>
<dbReference type="Proteomes" id="UP000250079">
    <property type="component" value="Chromosome"/>
</dbReference>
<feature type="transmembrane region" description="Helical" evidence="5">
    <location>
        <begin position="86"/>
        <end position="105"/>
    </location>
</feature>
<dbReference type="OrthoDB" id="8233587at2"/>
<accession>A0A2Z2NV30</accession>
<dbReference type="EMBL" id="CP018632">
    <property type="protein sequence ID" value="ASJ75402.1"/>
    <property type="molecule type" value="Genomic_DNA"/>
</dbReference>
<feature type="transmembrane region" description="Helical" evidence="5">
    <location>
        <begin position="314"/>
        <end position="331"/>
    </location>
</feature>
<organism evidence="6 7">
    <name type="scientific">Granulosicoccus antarcticus IMCC3135</name>
    <dbReference type="NCBI Taxonomy" id="1192854"/>
    <lineage>
        <taxon>Bacteria</taxon>
        <taxon>Pseudomonadati</taxon>
        <taxon>Pseudomonadota</taxon>
        <taxon>Gammaproteobacteria</taxon>
        <taxon>Chromatiales</taxon>
        <taxon>Granulosicoccaceae</taxon>
        <taxon>Granulosicoccus</taxon>
    </lineage>
</organism>
<keyword evidence="7" id="KW-1185">Reference proteome</keyword>
<dbReference type="PANTHER" id="PTHR11384">
    <property type="entry name" value="ATP-BINDING CASSETTE, SUB-FAMILY D MEMBER"/>
    <property type="match status" value="1"/>
</dbReference>
<dbReference type="GO" id="GO:1904680">
    <property type="term" value="F:peptide transmembrane transporter activity"/>
    <property type="evidence" value="ECO:0007669"/>
    <property type="project" value="InterPro"/>
</dbReference>
<feature type="transmembrane region" description="Helical" evidence="5">
    <location>
        <begin position="249"/>
        <end position="270"/>
    </location>
</feature>
<evidence type="ECO:0000256" key="4">
    <source>
        <dbReference type="ARBA" id="ARBA00023136"/>
    </source>
</evidence>
<evidence type="ECO:0000256" key="1">
    <source>
        <dbReference type="ARBA" id="ARBA00022448"/>
    </source>
</evidence>
<dbReference type="RefSeq" id="WP_088920322.1">
    <property type="nucleotide sequence ID" value="NZ_CP018632.1"/>
</dbReference>
<dbReference type="NCBIfam" id="NF009036">
    <property type="entry name" value="PRK12369.1"/>
    <property type="match status" value="1"/>
</dbReference>
<name>A0A2Z2NV30_9GAMM</name>
<keyword evidence="4 5" id="KW-0472">Membrane</keyword>
<proteinExistence type="predicted"/>
<keyword evidence="2 5" id="KW-0812">Transmembrane</keyword>
<dbReference type="GO" id="GO:0005886">
    <property type="term" value="C:plasma membrane"/>
    <property type="evidence" value="ECO:0007669"/>
    <property type="project" value="TreeGrafter"/>
</dbReference>
<evidence type="ECO:0000313" key="6">
    <source>
        <dbReference type="EMBL" id="ASJ75402.1"/>
    </source>
</evidence>
<reference evidence="6 7" key="1">
    <citation type="submission" date="2016-12" db="EMBL/GenBank/DDBJ databases">
        <authorList>
            <person name="Song W.-J."/>
            <person name="Kurnit D.M."/>
        </authorList>
    </citation>
    <scope>NUCLEOTIDE SEQUENCE [LARGE SCALE GENOMIC DNA]</scope>
    <source>
        <strain evidence="6 7">IMCC3135</strain>
    </source>
</reference>
<dbReference type="PANTHER" id="PTHR11384:SF59">
    <property type="entry name" value="LYSOSOMAL COBALAMIN TRANSPORTER ABCD4"/>
    <property type="match status" value="1"/>
</dbReference>